<name>A0AAV1EI08_XYRNO</name>
<protein>
    <submittedName>
        <fullName evidence="1">Uncharacterized protein</fullName>
    </submittedName>
</protein>
<organism evidence="1 2">
    <name type="scientific">Xyrichtys novacula</name>
    <name type="common">Pearly razorfish</name>
    <name type="synonym">Hemipteronotus novacula</name>
    <dbReference type="NCBI Taxonomy" id="13765"/>
    <lineage>
        <taxon>Eukaryota</taxon>
        <taxon>Metazoa</taxon>
        <taxon>Chordata</taxon>
        <taxon>Craniata</taxon>
        <taxon>Vertebrata</taxon>
        <taxon>Euteleostomi</taxon>
        <taxon>Actinopterygii</taxon>
        <taxon>Neopterygii</taxon>
        <taxon>Teleostei</taxon>
        <taxon>Neoteleostei</taxon>
        <taxon>Acanthomorphata</taxon>
        <taxon>Eupercaria</taxon>
        <taxon>Labriformes</taxon>
        <taxon>Labridae</taxon>
        <taxon>Xyrichtys</taxon>
    </lineage>
</organism>
<evidence type="ECO:0000313" key="2">
    <source>
        <dbReference type="Proteomes" id="UP001178508"/>
    </source>
</evidence>
<keyword evidence="2" id="KW-1185">Reference proteome</keyword>
<dbReference type="EMBL" id="CAUIWU010000006">
    <property type="protein sequence ID" value="CAJ1048371.1"/>
    <property type="molecule type" value="Genomic_DNA"/>
</dbReference>
<dbReference type="Proteomes" id="UP001178508">
    <property type="component" value="Unassembled WGS sequence"/>
</dbReference>
<dbReference type="AlphaFoldDB" id="A0AAV1EI08"/>
<gene>
    <name evidence="1" type="ORF">XNOV1_A039077</name>
</gene>
<comment type="caution">
    <text evidence="1">The sequence shown here is derived from an EMBL/GenBank/DDBJ whole genome shotgun (WGS) entry which is preliminary data.</text>
</comment>
<proteinExistence type="predicted"/>
<evidence type="ECO:0000313" key="1">
    <source>
        <dbReference type="EMBL" id="CAJ1048371.1"/>
    </source>
</evidence>
<accession>A0AAV1EI08</accession>
<sequence length="180" mass="20466">MKVCVFMGRLELPLTVPQSAGSRHLPGRSAGSALISWTVQSERNSVIAALSLCAGSAQDPGQVETNSPPQSSHLSYKLHKQGLCVRFSREDSGQLQGHVRDNFRKTSGTCQEQFRKTSGTCQEQFQDNFRDMSGTIQEQFRNISGKQGHVRNNFRNIPEKSQEHVRKYFRNNFRKYFRNI</sequence>
<reference evidence="1" key="1">
    <citation type="submission" date="2023-08" db="EMBL/GenBank/DDBJ databases">
        <authorList>
            <person name="Alioto T."/>
            <person name="Alioto T."/>
            <person name="Gomez Garrido J."/>
        </authorList>
    </citation>
    <scope>NUCLEOTIDE SEQUENCE</scope>
</reference>